<evidence type="ECO:0000256" key="1">
    <source>
        <dbReference type="SAM" id="MobiDB-lite"/>
    </source>
</evidence>
<reference evidence="2 3" key="1">
    <citation type="submission" date="2019-11" db="EMBL/GenBank/DDBJ databases">
        <title>Description of Pedobacter sp. LMG 31462T.</title>
        <authorList>
            <person name="Carlier A."/>
            <person name="Qi S."/>
            <person name="Vandamme P."/>
        </authorList>
    </citation>
    <scope>NUCLEOTIDE SEQUENCE [LARGE SCALE GENOMIC DNA]</scope>
    <source>
        <strain evidence="2 3">LMG 31462</strain>
    </source>
</reference>
<gene>
    <name evidence="2" type="ORF">GM920_07915</name>
</gene>
<evidence type="ECO:0008006" key="4">
    <source>
        <dbReference type="Google" id="ProtNLM"/>
    </source>
</evidence>
<evidence type="ECO:0000313" key="3">
    <source>
        <dbReference type="Proteomes" id="UP000636110"/>
    </source>
</evidence>
<dbReference type="RefSeq" id="WP_182955221.1">
    <property type="nucleotide sequence ID" value="NZ_WNXC01000001.1"/>
</dbReference>
<dbReference type="Pfam" id="PF03837">
    <property type="entry name" value="RecT"/>
    <property type="match status" value="1"/>
</dbReference>
<dbReference type="Proteomes" id="UP000636110">
    <property type="component" value="Unassembled WGS sequence"/>
</dbReference>
<sequence length="288" mass="32073">MSTQLSTQRSIAQSFNFFDPEQFDVMQKISTMFSNSELVPDMYRASDKVSEAKASANCMIALSLAQRMGADALMVMQNLVIIYGRPSWSSKFLIATVNTCGRFDAIKYRAVNKGKLGVIQMKSYIDKLAPGTAMKVKTELLTPFDASNIDNIEMVAYSIERSTGQELIGSTVSILMAIQEGWYTKNGSKWVTMPEKMLKYRAASFWVNEYAPEISMGMKTEEEAYDIEDIDHVEVFDKSVSETIAANANKTPIDFPNPLPPVEETKSAMQPNKAFDEPVGGQQPKAPF</sequence>
<protein>
    <recommendedName>
        <fullName evidence="4">Recombinase RecT</fullName>
    </recommendedName>
</protein>
<dbReference type="InterPro" id="IPR018330">
    <property type="entry name" value="RecT_fam"/>
</dbReference>
<comment type="caution">
    <text evidence="2">The sequence shown here is derived from an EMBL/GenBank/DDBJ whole genome shotgun (WGS) entry which is preliminary data.</text>
</comment>
<evidence type="ECO:0000313" key="2">
    <source>
        <dbReference type="EMBL" id="MBB2148835.1"/>
    </source>
</evidence>
<keyword evidence="3" id="KW-1185">Reference proteome</keyword>
<dbReference type="EMBL" id="WNXC01000001">
    <property type="protein sequence ID" value="MBB2148835.1"/>
    <property type="molecule type" value="Genomic_DNA"/>
</dbReference>
<accession>A0ABR6EU91</accession>
<name>A0ABR6EU91_9SPHI</name>
<organism evidence="2 3">
    <name type="scientific">Pedobacter gandavensis</name>
    <dbReference type="NCBI Taxonomy" id="2679963"/>
    <lineage>
        <taxon>Bacteria</taxon>
        <taxon>Pseudomonadati</taxon>
        <taxon>Bacteroidota</taxon>
        <taxon>Sphingobacteriia</taxon>
        <taxon>Sphingobacteriales</taxon>
        <taxon>Sphingobacteriaceae</taxon>
        <taxon>Pedobacter</taxon>
    </lineage>
</organism>
<feature type="region of interest" description="Disordered" evidence="1">
    <location>
        <begin position="249"/>
        <end position="288"/>
    </location>
</feature>
<proteinExistence type="predicted"/>